<evidence type="ECO:0000313" key="2">
    <source>
        <dbReference type="Proteomes" id="UP001057402"/>
    </source>
</evidence>
<proteinExistence type="predicted"/>
<accession>A0ACB9RJQ8</accession>
<reference evidence="2" key="1">
    <citation type="journal article" date="2023" name="Front. Plant Sci.">
        <title>Chromosomal-level genome assembly of Melastoma candidum provides insights into trichome evolution.</title>
        <authorList>
            <person name="Zhong Y."/>
            <person name="Wu W."/>
            <person name="Sun C."/>
            <person name="Zou P."/>
            <person name="Liu Y."/>
            <person name="Dai S."/>
            <person name="Zhou R."/>
        </authorList>
    </citation>
    <scope>NUCLEOTIDE SEQUENCE [LARGE SCALE GENOMIC DNA]</scope>
</reference>
<comment type="caution">
    <text evidence="1">The sequence shown here is derived from an EMBL/GenBank/DDBJ whole genome shotgun (WGS) entry which is preliminary data.</text>
</comment>
<keyword evidence="2" id="KW-1185">Reference proteome</keyword>
<gene>
    <name evidence="1" type="ORF">MLD38_016136</name>
</gene>
<dbReference type="EMBL" id="CM042883">
    <property type="protein sequence ID" value="KAI4378692.1"/>
    <property type="molecule type" value="Genomic_DNA"/>
</dbReference>
<name>A0ACB9RJQ8_9MYRT</name>
<organism evidence="1 2">
    <name type="scientific">Melastoma candidum</name>
    <dbReference type="NCBI Taxonomy" id="119954"/>
    <lineage>
        <taxon>Eukaryota</taxon>
        <taxon>Viridiplantae</taxon>
        <taxon>Streptophyta</taxon>
        <taxon>Embryophyta</taxon>
        <taxon>Tracheophyta</taxon>
        <taxon>Spermatophyta</taxon>
        <taxon>Magnoliopsida</taxon>
        <taxon>eudicotyledons</taxon>
        <taxon>Gunneridae</taxon>
        <taxon>Pentapetalae</taxon>
        <taxon>rosids</taxon>
        <taxon>malvids</taxon>
        <taxon>Myrtales</taxon>
        <taxon>Melastomataceae</taxon>
        <taxon>Melastomatoideae</taxon>
        <taxon>Melastomateae</taxon>
        <taxon>Melastoma</taxon>
    </lineage>
</organism>
<dbReference type="Proteomes" id="UP001057402">
    <property type="component" value="Chromosome 4"/>
</dbReference>
<protein>
    <submittedName>
        <fullName evidence="1">Uncharacterized protein</fullName>
    </submittedName>
</protein>
<evidence type="ECO:0000313" key="1">
    <source>
        <dbReference type="EMBL" id="KAI4378692.1"/>
    </source>
</evidence>
<sequence length="257" mass="28759">MDWDGNANGRSSSSRNFVSLAEHSPPGFLYDFNHHHFPFNSPGALLMGDGHPLPQAHLGILAGFGNSHPRRLPSGSNDPKTKKKLRGDQLQLLERSFQEEIKLDPDRKLRLSRELGLQPRQIAVWFQNRRARWKAKQLERLYDVLKMEFDAVSREKVHLQEEVLRLKAIVGDVMLTEKLASTTGQTEISGEDTAESDRRSNELLRCSTATQLMMNPKGASHHHPSSEPGDQLSSVHEGYSTAAATEAYWGGGLPSYP</sequence>